<dbReference type="Proteomes" id="UP000231449">
    <property type="component" value="Unassembled WGS sequence"/>
</dbReference>
<comment type="caution">
    <text evidence="2">The sequence shown here is derived from an EMBL/GenBank/DDBJ whole genome shotgun (WGS) entry which is preliminary data.</text>
</comment>
<evidence type="ECO:0000313" key="3">
    <source>
        <dbReference type="Proteomes" id="UP000231449"/>
    </source>
</evidence>
<reference evidence="3" key="1">
    <citation type="submission" date="2017-09" db="EMBL/GenBank/DDBJ databases">
        <title>Depth-based differentiation of microbial function through sediment-hosted aquifers and enrichment of novel symbionts in the deep terrestrial subsurface.</title>
        <authorList>
            <person name="Probst A.J."/>
            <person name="Ladd B."/>
            <person name="Jarett J.K."/>
            <person name="Geller-Mcgrath D.E."/>
            <person name="Sieber C.M.K."/>
            <person name="Emerson J.B."/>
            <person name="Anantharaman K."/>
            <person name="Thomas B.C."/>
            <person name="Malmstrom R."/>
            <person name="Stieglmeier M."/>
            <person name="Klingl A."/>
            <person name="Woyke T."/>
            <person name="Ryan C.M."/>
            <person name="Banfield J.F."/>
        </authorList>
    </citation>
    <scope>NUCLEOTIDE SEQUENCE [LARGE SCALE GENOMIC DNA]</scope>
</reference>
<gene>
    <name evidence="2" type="ORF">COZ66_02265</name>
</gene>
<keyword evidence="1" id="KW-1133">Transmembrane helix</keyword>
<feature type="transmembrane region" description="Helical" evidence="1">
    <location>
        <begin position="52"/>
        <end position="72"/>
    </location>
</feature>
<accession>A0A2H9N3F7</accession>
<evidence type="ECO:0000256" key="1">
    <source>
        <dbReference type="SAM" id="Phobius"/>
    </source>
</evidence>
<proteinExistence type="predicted"/>
<organism evidence="2 3">
    <name type="scientific">Huberarchaeum crystalense</name>
    <dbReference type="NCBI Taxonomy" id="2014257"/>
    <lineage>
        <taxon>Archaea</taxon>
        <taxon>Candidatus Huberarchaeota</taxon>
        <taxon>Candidatus Huberarchaeia</taxon>
        <taxon>Candidatus Huberarchaeales</taxon>
        <taxon>Candidatus Huberarchaeaceae</taxon>
        <taxon>Candidatus Huberarchaeum</taxon>
    </lineage>
</organism>
<dbReference type="EMBL" id="PFIH01000056">
    <property type="protein sequence ID" value="PIX27942.1"/>
    <property type="molecule type" value="Genomic_DNA"/>
</dbReference>
<keyword evidence="1" id="KW-0472">Membrane</keyword>
<name>A0A2H9N3F7_HUBC1</name>
<sequence>MGGVYVGDTTNSKYSVENSQSKKRATQIQICLGKVCIRHKDIVEPVIGANTIYGLGLFNIGFVCISLSIFNLLTFRFGTEPNTFLIFSVVSFMLLFIIGVLFKGFEG</sequence>
<evidence type="ECO:0000313" key="2">
    <source>
        <dbReference type="EMBL" id="PIX27942.1"/>
    </source>
</evidence>
<dbReference type="AlphaFoldDB" id="A0A2H9N3F7"/>
<keyword evidence="1" id="KW-0812">Transmembrane</keyword>
<protein>
    <submittedName>
        <fullName evidence="2">Uncharacterized protein</fullName>
    </submittedName>
</protein>
<feature type="transmembrane region" description="Helical" evidence="1">
    <location>
        <begin position="84"/>
        <end position="102"/>
    </location>
</feature>